<dbReference type="InterPro" id="IPR010982">
    <property type="entry name" value="Lambda_DNA-bd_dom_sf"/>
</dbReference>
<evidence type="ECO:0000313" key="3">
    <source>
        <dbReference type="EMBL" id="GGC12917.1"/>
    </source>
</evidence>
<dbReference type="PANTHER" id="PTHR46558">
    <property type="entry name" value="TRACRIPTIONAL REGULATORY PROTEIN-RELATED-RELATED"/>
    <property type="match status" value="1"/>
</dbReference>
<evidence type="ECO:0000313" key="4">
    <source>
        <dbReference type="Proteomes" id="UP000597338"/>
    </source>
</evidence>
<dbReference type="RefSeq" id="WP_188746239.1">
    <property type="nucleotide sequence ID" value="NZ_BMIK01000001.1"/>
</dbReference>
<proteinExistence type="predicted"/>
<keyword evidence="1" id="KW-0238">DNA-binding</keyword>
<dbReference type="CDD" id="cd00093">
    <property type="entry name" value="HTH_XRE"/>
    <property type="match status" value="1"/>
</dbReference>
<dbReference type="PANTHER" id="PTHR46558:SF3">
    <property type="entry name" value="TRANSCRIPTIONAL REGULATOR"/>
    <property type="match status" value="1"/>
</dbReference>
<sequence>MAQSDILATIKRLRKEQGLSQADMAEALHIALKTYQNIEGGITRIDIERLGQIASVLETELSKLLGSAETSGHIDRFINEEKELYHKIILDKEAYIAQLEDSVRFYREILRENIAG</sequence>
<dbReference type="SUPFAM" id="SSF47413">
    <property type="entry name" value="lambda repressor-like DNA-binding domains"/>
    <property type="match status" value="1"/>
</dbReference>
<comment type="caution">
    <text evidence="3">The sequence shown here is derived from an EMBL/GenBank/DDBJ whole genome shotgun (WGS) entry which is preliminary data.</text>
</comment>
<feature type="domain" description="HTH cro/C1-type" evidence="2">
    <location>
        <begin position="10"/>
        <end position="64"/>
    </location>
</feature>
<accession>A0ABQ1KW14</accession>
<reference evidence="4" key="1">
    <citation type="journal article" date="2019" name="Int. J. Syst. Evol. Microbiol.">
        <title>The Global Catalogue of Microorganisms (GCM) 10K type strain sequencing project: providing services to taxonomists for standard genome sequencing and annotation.</title>
        <authorList>
            <consortium name="The Broad Institute Genomics Platform"/>
            <consortium name="The Broad Institute Genome Sequencing Center for Infectious Disease"/>
            <person name="Wu L."/>
            <person name="Ma J."/>
        </authorList>
    </citation>
    <scope>NUCLEOTIDE SEQUENCE [LARGE SCALE GENOMIC DNA]</scope>
    <source>
        <strain evidence="4">CGMCC 1.15342</strain>
    </source>
</reference>
<evidence type="ECO:0000256" key="1">
    <source>
        <dbReference type="ARBA" id="ARBA00023125"/>
    </source>
</evidence>
<protein>
    <recommendedName>
        <fullName evidence="2">HTH cro/C1-type domain-containing protein</fullName>
    </recommendedName>
</protein>
<evidence type="ECO:0000259" key="2">
    <source>
        <dbReference type="PROSITE" id="PS50943"/>
    </source>
</evidence>
<dbReference type="Proteomes" id="UP000597338">
    <property type="component" value="Unassembled WGS sequence"/>
</dbReference>
<dbReference type="PROSITE" id="PS50943">
    <property type="entry name" value="HTH_CROC1"/>
    <property type="match status" value="1"/>
</dbReference>
<dbReference type="InterPro" id="IPR001387">
    <property type="entry name" value="Cro/C1-type_HTH"/>
</dbReference>
<keyword evidence="4" id="KW-1185">Reference proteome</keyword>
<dbReference type="Gene3D" id="1.10.260.40">
    <property type="entry name" value="lambda repressor-like DNA-binding domains"/>
    <property type="match status" value="1"/>
</dbReference>
<dbReference type="Pfam" id="PF01381">
    <property type="entry name" value="HTH_3"/>
    <property type="match status" value="1"/>
</dbReference>
<dbReference type="EMBL" id="BMIK01000001">
    <property type="protein sequence ID" value="GGC12917.1"/>
    <property type="molecule type" value="Genomic_DNA"/>
</dbReference>
<name>A0ABQ1KW14_9SPHI</name>
<dbReference type="SMART" id="SM00530">
    <property type="entry name" value="HTH_XRE"/>
    <property type="match status" value="1"/>
</dbReference>
<organism evidence="3 4">
    <name type="scientific">Parapedobacter defluvii</name>
    <dbReference type="NCBI Taxonomy" id="2045106"/>
    <lineage>
        <taxon>Bacteria</taxon>
        <taxon>Pseudomonadati</taxon>
        <taxon>Bacteroidota</taxon>
        <taxon>Sphingobacteriia</taxon>
        <taxon>Sphingobacteriales</taxon>
        <taxon>Sphingobacteriaceae</taxon>
        <taxon>Parapedobacter</taxon>
    </lineage>
</organism>
<gene>
    <name evidence="3" type="ORF">GCM10011386_00680</name>
</gene>